<dbReference type="Pfam" id="PF13205">
    <property type="entry name" value="Big_5"/>
    <property type="match status" value="1"/>
</dbReference>
<dbReference type="Gene3D" id="3.20.20.80">
    <property type="entry name" value="Glycosidases"/>
    <property type="match status" value="1"/>
</dbReference>
<dbReference type="InterPro" id="IPR017853">
    <property type="entry name" value="GH"/>
</dbReference>
<organism evidence="7 8">
    <name type="scientific">Sphingobacterium corticibacterium</name>
    <dbReference type="NCBI Taxonomy" id="2484746"/>
    <lineage>
        <taxon>Bacteria</taxon>
        <taxon>Pseudomonadati</taxon>
        <taxon>Bacteroidota</taxon>
        <taxon>Sphingobacteriia</taxon>
        <taxon>Sphingobacteriales</taxon>
        <taxon>Sphingobacteriaceae</taxon>
        <taxon>Sphingobacterium</taxon>
    </lineage>
</organism>
<gene>
    <name evidence="7" type="ORF">EWE74_15005</name>
</gene>
<dbReference type="PRINTS" id="PR00739">
    <property type="entry name" value="GLHYDRLASE26"/>
</dbReference>
<dbReference type="GO" id="GO:0006080">
    <property type="term" value="P:substituted mannan metabolic process"/>
    <property type="evidence" value="ECO:0007669"/>
    <property type="project" value="InterPro"/>
</dbReference>
<dbReference type="PROSITE" id="PS51257">
    <property type="entry name" value="PROKAR_LIPOPROTEIN"/>
    <property type="match status" value="1"/>
</dbReference>
<dbReference type="PANTHER" id="PTHR40079">
    <property type="entry name" value="MANNAN ENDO-1,4-BETA-MANNOSIDASE E-RELATED"/>
    <property type="match status" value="1"/>
</dbReference>
<evidence type="ECO:0000256" key="1">
    <source>
        <dbReference type="ARBA" id="ARBA00007754"/>
    </source>
</evidence>
<evidence type="ECO:0000313" key="7">
    <source>
        <dbReference type="EMBL" id="RZF60406.1"/>
    </source>
</evidence>
<dbReference type="PANTHER" id="PTHR40079:SF4">
    <property type="entry name" value="GH26 DOMAIN-CONTAINING PROTEIN-RELATED"/>
    <property type="match status" value="1"/>
</dbReference>
<dbReference type="InterPro" id="IPR022790">
    <property type="entry name" value="GH26_dom"/>
</dbReference>
<dbReference type="PROSITE" id="PS51764">
    <property type="entry name" value="GH26"/>
    <property type="match status" value="1"/>
</dbReference>
<name>A0A4Q6XVG7_9SPHI</name>
<protein>
    <submittedName>
        <fullName evidence="7">Beta-mannosidase</fullName>
    </submittedName>
</protein>
<dbReference type="EMBL" id="SGIT01000002">
    <property type="protein sequence ID" value="RZF60406.1"/>
    <property type="molecule type" value="Genomic_DNA"/>
</dbReference>
<keyword evidence="8" id="KW-1185">Reference proteome</keyword>
<keyword evidence="3 5" id="KW-0378">Hydrolase</keyword>
<dbReference type="SUPFAM" id="SSF51445">
    <property type="entry name" value="(Trans)glycosidases"/>
    <property type="match status" value="1"/>
</dbReference>
<comment type="similarity">
    <text evidence="1 5">Belongs to the glycosyl hydrolase 26 family.</text>
</comment>
<proteinExistence type="inferred from homology"/>
<keyword evidence="2" id="KW-0732">Signal</keyword>
<comment type="caution">
    <text evidence="7">The sequence shown here is derived from an EMBL/GenBank/DDBJ whole genome shotgun (WGS) entry which is preliminary data.</text>
</comment>
<feature type="active site" description="Nucleophile" evidence="5">
    <location>
        <position position="385"/>
    </location>
</feature>
<evidence type="ECO:0000256" key="4">
    <source>
        <dbReference type="ARBA" id="ARBA00023295"/>
    </source>
</evidence>
<evidence type="ECO:0000256" key="2">
    <source>
        <dbReference type="ARBA" id="ARBA00022729"/>
    </source>
</evidence>
<dbReference type="AlphaFoldDB" id="A0A4Q6XVG7"/>
<dbReference type="Pfam" id="PF02156">
    <property type="entry name" value="Glyco_hydro_26"/>
    <property type="match status" value="1"/>
</dbReference>
<dbReference type="InterPro" id="IPR032812">
    <property type="entry name" value="SbsA_Ig"/>
</dbReference>
<reference evidence="7 8" key="1">
    <citation type="submission" date="2019-02" db="EMBL/GenBank/DDBJ databases">
        <authorList>
            <person name="Li Y."/>
        </authorList>
    </citation>
    <scope>NUCLEOTIDE SEQUENCE [LARGE SCALE GENOMIC DNA]</scope>
    <source>
        <strain evidence="7 8">30C10-4-7</strain>
    </source>
</reference>
<evidence type="ECO:0000259" key="6">
    <source>
        <dbReference type="PROSITE" id="PS51764"/>
    </source>
</evidence>
<sequence length="454" mass="52300">MENKRCALWLYIVFLSFSCSKGNPNQEITDAPQPLLISSSVKDGADDVPIGENTIVLQFDQNIVLDQQRGIQLNGQTVEQVYAAFKELKITVHLQGGTRYTLNIPEQTIKGPRGAFAAEIQLSFTTDDFHDPDIGTALVTPNASVQARKVYDFLREQYGAKMISGAMANVNWNSNEAEWVYRHTGKYPALNCFDYLHLYASPADWINYENTQVVEDWWRSKGLVAASWHWNVPAYEGSADYHFYTKDTRFDISKAVISGTYENTVVRADLERMANHLILLQDKHIPVLWRPLHEASGKWFWWGAKTAEDYRKLWIMMFEIFQEKGLNNLIWIWTSQGDDAAWYPGDDYVDMIGCDLYEKPNANEIAALYTSLQKEYPNKMLTLSEFGGVADLSTQWNSGAQWSWAMPWYDYDRTKNMSGPEFNKEGHMHADIDYWHRVLADERTITLDEMPDLR</sequence>
<evidence type="ECO:0000313" key="8">
    <source>
        <dbReference type="Proteomes" id="UP000292855"/>
    </source>
</evidence>
<evidence type="ECO:0000256" key="5">
    <source>
        <dbReference type="PROSITE-ProRule" id="PRU01100"/>
    </source>
</evidence>
<dbReference type="InterPro" id="IPR000805">
    <property type="entry name" value="Glyco_hydro_26"/>
</dbReference>
<feature type="active site" description="Proton donor" evidence="5">
    <location>
        <position position="294"/>
    </location>
</feature>
<dbReference type="Proteomes" id="UP000292855">
    <property type="component" value="Unassembled WGS sequence"/>
</dbReference>
<dbReference type="GO" id="GO:0016985">
    <property type="term" value="F:mannan endo-1,4-beta-mannosidase activity"/>
    <property type="evidence" value="ECO:0007669"/>
    <property type="project" value="InterPro"/>
</dbReference>
<accession>A0A4Q6XVG7</accession>
<evidence type="ECO:0000256" key="3">
    <source>
        <dbReference type="ARBA" id="ARBA00022801"/>
    </source>
</evidence>
<dbReference type="RefSeq" id="WP_130142321.1">
    <property type="nucleotide sequence ID" value="NZ_SGIT01000002.1"/>
</dbReference>
<dbReference type="OrthoDB" id="9803686at2"/>
<keyword evidence="4 5" id="KW-0326">Glycosidase</keyword>
<feature type="domain" description="GH26" evidence="6">
    <location>
        <begin position="145"/>
        <end position="448"/>
    </location>
</feature>